<organism evidence="2 3">
    <name type="scientific">Xiphorhynchus elegans</name>
    <name type="common">elegant woodcreeper</name>
    <dbReference type="NCBI Taxonomy" id="269412"/>
    <lineage>
        <taxon>Eukaryota</taxon>
        <taxon>Metazoa</taxon>
        <taxon>Chordata</taxon>
        <taxon>Craniata</taxon>
        <taxon>Vertebrata</taxon>
        <taxon>Euteleostomi</taxon>
        <taxon>Archelosauria</taxon>
        <taxon>Archosauria</taxon>
        <taxon>Dinosauria</taxon>
        <taxon>Saurischia</taxon>
        <taxon>Theropoda</taxon>
        <taxon>Coelurosauria</taxon>
        <taxon>Aves</taxon>
        <taxon>Neognathae</taxon>
        <taxon>Neoaves</taxon>
        <taxon>Telluraves</taxon>
        <taxon>Australaves</taxon>
        <taxon>Passeriformes</taxon>
        <taxon>Dendrocolaptidae</taxon>
        <taxon>Xiphorhynchus</taxon>
    </lineage>
</organism>
<dbReference type="Pfam" id="PF16044">
    <property type="entry name" value="DUF4796_C"/>
    <property type="match status" value="1"/>
</dbReference>
<dbReference type="EMBL" id="VZUH01089404">
    <property type="protein sequence ID" value="NXU95432.1"/>
    <property type="molecule type" value="Genomic_DNA"/>
</dbReference>
<dbReference type="InterPro" id="IPR032016">
    <property type="entry name" value="MKRN2OS-like"/>
</dbReference>
<dbReference type="InterPro" id="IPR053921">
    <property type="entry name" value="MKRN2OS-like_C"/>
</dbReference>
<comment type="caution">
    <text evidence="2">The sequence shown here is derived from an EMBL/GenBank/DDBJ whole genome shotgun (WGS) entry which is preliminary data.</text>
</comment>
<keyword evidence="3" id="KW-1185">Reference proteome</keyword>
<dbReference type="AlphaFoldDB" id="A0A7L3PY83"/>
<proteinExistence type="predicted"/>
<evidence type="ECO:0000259" key="1">
    <source>
        <dbReference type="Pfam" id="PF16044"/>
    </source>
</evidence>
<dbReference type="Proteomes" id="UP000551443">
    <property type="component" value="Unassembled WGS sequence"/>
</dbReference>
<dbReference type="PANTHER" id="PTHR33963">
    <property type="entry name" value="MKRN2 OPPOSITE STRAND PROTEIN"/>
    <property type="match status" value="1"/>
</dbReference>
<accession>A0A7L3PY83</accession>
<reference evidence="2 3" key="1">
    <citation type="submission" date="2019-09" db="EMBL/GenBank/DDBJ databases">
        <title>Bird 10,000 Genomes (B10K) Project - Family phase.</title>
        <authorList>
            <person name="Zhang G."/>
        </authorList>
    </citation>
    <scope>NUCLEOTIDE SEQUENCE [LARGE SCALE GENOMIC DNA]</scope>
    <source>
        <strain evidence="2">OUT-0059</strain>
        <tissue evidence="2">Muscle</tissue>
    </source>
</reference>
<dbReference type="PANTHER" id="PTHR33963:SF2">
    <property type="entry name" value="MKRN2 OPPOSITE STRAND PROTEIN"/>
    <property type="match status" value="1"/>
</dbReference>
<evidence type="ECO:0000313" key="3">
    <source>
        <dbReference type="Proteomes" id="UP000551443"/>
    </source>
</evidence>
<feature type="domain" description="MKRN2 opposite strand protein-like C-terminal" evidence="1">
    <location>
        <begin position="41"/>
        <end position="195"/>
    </location>
</feature>
<sequence>RRVMALVRVRHCSAVVYGRRAPLRCPACGGTLGAGGLPAAPVTLRCPFRHGHGQPRAFLVRPTRGTFLRGYDGSSDLHVGITNSQGVVYNYDQEGVHRACSGWEQCLCIPLLQPHLWELQQHWDHLLEQFSQGEAWLPHRYNEQEHNCYTYALAFINHILSRQGKRPLSKGEFTERFVMPQSRKASRYLTLHQQLAHSDFYIVPLPEEEQNS</sequence>
<protein>
    <submittedName>
        <fullName evidence="2">MKROS protein</fullName>
    </submittedName>
</protein>
<feature type="non-terminal residue" evidence="2">
    <location>
        <position position="1"/>
    </location>
</feature>
<name>A0A7L3PY83_9DEND</name>
<evidence type="ECO:0000313" key="2">
    <source>
        <dbReference type="EMBL" id="NXU95432.1"/>
    </source>
</evidence>
<gene>
    <name evidence="2" type="primary">Mkrn2os</name>
    <name evidence="2" type="ORF">XIPELE_R07829</name>
</gene>
<feature type="non-terminal residue" evidence="2">
    <location>
        <position position="212"/>
    </location>
</feature>